<evidence type="ECO:0000313" key="3">
    <source>
        <dbReference type="EMBL" id="PYI39092.1"/>
    </source>
</evidence>
<keyword evidence="2" id="KW-0472">Membrane</keyword>
<dbReference type="Proteomes" id="UP000247980">
    <property type="component" value="Unassembled WGS sequence"/>
</dbReference>
<organism evidence="3 4">
    <name type="scientific">Arthrobacter psychrolactophilus</name>
    <dbReference type="NCBI Taxonomy" id="92442"/>
    <lineage>
        <taxon>Bacteria</taxon>
        <taxon>Bacillati</taxon>
        <taxon>Actinomycetota</taxon>
        <taxon>Actinomycetes</taxon>
        <taxon>Micrococcales</taxon>
        <taxon>Micrococcaceae</taxon>
        <taxon>Arthrobacter</taxon>
    </lineage>
</organism>
<feature type="region of interest" description="Disordered" evidence="1">
    <location>
        <begin position="292"/>
        <end position="338"/>
    </location>
</feature>
<keyword evidence="2" id="KW-0812">Transmembrane</keyword>
<evidence type="ECO:0000313" key="4">
    <source>
        <dbReference type="Proteomes" id="UP000247980"/>
    </source>
</evidence>
<feature type="region of interest" description="Disordered" evidence="1">
    <location>
        <begin position="176"/>
        <end position="239"/>
    </location>
</feature>
<feature type="transmembrane region" description="Helical" evidence="2">
    <location>
        <begin position="104"/>
        <end position="121"/>
    </location>
</feature>
<comment type="caution">
    <text evidence="3">The sequence shown here is derived from an EMBL/GenBank/DDBJ whole genome shotgun (WGS) entry which is preliminary data.</text>
</comment>
<feature type="transmembrane region" description="Helical" evidence="2">
    <location>
        <begin position="66"/>
        <end position="84"/>
    </location>
</feature>
<dbReference type="AlphaFoldDB" id="A0A2V5IUQ0"/>
<keyword evidence="4" id="KW-1185">Reference proteome</keyword>
<proteinExistence type="predicted"/>
<evidence type="ECO:0000256" key="2">
    <source>
        <dbReference type="SAM" id="Phobius"/>
    </source>
</evidence>
<feature type="compositionally biased region" description="Low complexity" evidence="1">
    <location>
        <begin position="292"/>
        <end position="301"/>
    </location>
</feature>
<dbReference type="RefSeq" id="WP_110484655.1">
    <property type="nucleotide sequence ID" value="NZ_QJVC01000004.1"/>
</dbReference>
<sequence length="440" mass="45356">MTVQSTSSPQTATGTTGPALSNAVVGPLTIRDLGVLGSVLIIFVASVVPIIQTLAGSLNLWNTGGLFYLAIGVILPLIVGALFLARRMSPKTQLRVGSLSTDQFASVVASFATFFFFTGTVTSFGIAYLVGLIGSLLLLAFTACAQWIPALASDFVGRPEVPAHLVARDAVPAVKRPSAPKPEVEKAGPKVTATPKTFEKGASFGAAVSPAPAPEDSADDKDTSDVAADAPSAWGTSQSSLGHLAAGQIFTPAKETSPAAQTAHAVAGAEASSPINPTQTFQIADVAAEIAKQDAAAAAEENAPEVEEPAATPPASEEAEQPAEESPAVELAEDENATSMNPQVAPVAEQDVAEPAKESIGATVDPQVATTVSTEPFWFAVDRPQNVIDEGTRQFVFKLNPGAWILALEDRGSSFLVQDSQGKTGVLLDLVGIERASDSQ</sequence>
<feature type="transmembrane region" description="Helical" evidence="2">
    <location>
        <begin position="33"/>
        <end position="54"/>
    </location>
</feature>
<feature type="region of interest" description="Disordered" evidence="1">
    <location>
        <begin position="253"/>
        <end position="274"/>
    </location>
</feature>
<accession>A0A2V5IUQ0</accession>
<reference evidence="3 4" key="1">
    <citation type="submission" date="2018-05" db="EMBL/GenBank/DDBJ databases">
        <title>Genetic diversity of glacier-inhabiting Cryobacterium bacteria in China and description of Cryobacterium mengkeensis sp. nov. and Arthrobacter glacialis sp. nov.</title>
        <authorList>
            <person name="Liu Q."/>
            <person name="Xin Y.-H."/>
        </authorList>
    </citation>
    <scope>NUCLEOTIDE SEQUENCE [LARGE SCALE GENOMIC DNA]</scope>
    <source>
        <strain evidence="3 4">B7</strain>
    </source>
</reference>
<dbReference type="EMBL" id="QJVC01000004">
    <property type="protein sequence ID" value="PYI39092.1"/>
    <property type="molecule type" value="Genomic_DNA"/>
</dbReference>
<protein>
    <submittedName>
        <fullName evidence="3">Uncharacterized protein</fullName>
    </submittedName>
</protein>
<evidence type="ECO:0000256" key="1">
    <source>
        <dbReference type="SAM" id="MobiDB-lite"/>
    </source>
</evidence>
<keyword evidence="2" id="KW-1133">Transmembrane helix</keyword>
<gene>
    <name evidence="3" type="ORF">CVS30_07225</name>
</gene>
<dbReference type="OrthoDB" id="5079801at2"/>
<name>A0A2V5IUQ0_9MICC</name>